<evidence type="ECO:0000256" key="2">
    <source>
        <dbReference type="ARBA" id="ARBA00022763"/>
    </source>
</evidence>
<dbReference type="InterPro" id="IPR041247">
    <property type="entry name" value="Rad52_fam"/>
</dbReference>
<dbReference type="Gene3D" id="3.30.390.80">
    <property type="entry name" value="DNA repair protein Rad52/59/22"/>
    <property type="match status" value="1"/>
</dbReference>
<feature type="compositionally biased region" description="Polar residues" evidence="5">
    <location>
        <begin position="250"/>
        <end position="283"/>
    </location>
</feature>
<dbReference type="SUPFAM" id="SSF54768">
    <property type="entry name" value="dsRNA-binding domain-like"/>
    <property type="match status" value="1"/>
</dbReference>
<feature type="compositionally biased region" description="Polar residues" evidence="5">
    <location>
        <begin position="345"/>
        <end position="362"/>
    </location>
</feature>
<evidence type="ECO:0000313" key="6">
    <source>
        <dbReference type="EMBL" id="WAR06941.1"/>
    </source>
</evidence>
<evidence type="ECO:0000256" key="4">
    <source>
        <dbReference type="ARBA" id="ARBA00023204"/>
    </source>
</evidence>
<comment type="similarity">
    <text evidence="1">Belongs to the RAD52 family.</text>
</comment>
<reference evidence="6" key="1">
    <citation type="submission" date="2022-11" db="EMBL/GenBank/DDBJ databases">
        <title>Centuries of genome instability and evolution in soft-shell clam transmissible cancer (bioRxiv).</title>
        <authorList>
            <person name="Hart S.F.M."/>
            <person name="Yonemitsu M.A."/>
            <person name="Giersch R.M."/>
            <person name="Beal B.F."/>
            <person name="Arriagada G."/>
            <person name="Davis B.W."/>
            <person name="Ostrander E.A."/>
            <person name="Goff S.P."/>
            <person name="Metzger M.J."/>
        </authorList>
    </citation>
    <scope>NUCLEOTIDE SEQUENCE</scope>
    <source>
        <strain evidence="6">MELC-2E11</strain>
        <tissue evidence="6">Siphon/mantle</tissue>
    </source>
</reference>
<organism evidence="6 7">
    <name type="scientific">Mya arenaria</name>
    <name type="common">Soft-shell clam</name>
    <dbReference type="NCBI Taxonomy" id="6604"/>
    <lineage>
        <taxon>Eukaryota</taxon>
        <taxon>Metazoa</taxon>
        <taxon>Spiralia</taxon>
        <taxon>Lophotrochozoa</taxon>
        <taxon>Mollusca</taxon>
        <taxon>Bivalvia</taxon>
        <taxon>Autobranchia</taxon>
        <taxon>Heteroconchia</taxon>
        <taxon>Euheterodonta</taxon>
        <taxon>Imparidentia</taxon>
        <taxon>Neoheterodontei</taxon>
        <taxon>Myida</taxon>
        <taxon>Myoidea</taxon>
        <taxon>Myidae</taxon>
        <taxon>Mya</taxon>
    </lineage>
</organism>
<keyword evidence="4" id="KW-0234">DNA repair</keyword>
<accession>A0ABY7EIE5</accession>
<evidence type="ECO:0000256" key="3">
    <source>
        <dbReference type="ARBA" id="ARBA00023172"/>
    </source>
</evidence>
<dbReference type="InterPro" id="IPR007232">
    <property type="entry name" value="Rad52_Rad59_Rad22"/>
</dbReference>
<dbReference type="PANTHER" id="PTHR12132">
    <property type="entry name" value="DNA REPAIR AND RECOMBINATION PROTEIN RAD52, RAD59"/>
    <property type="match status" value="1"/>
</dbReference>
<feature type="compositionally biased region" description="Polar residues" evidence="5">
    <location>
        <begin position="203"/>
        <end position="213"/>
    </location>
</feature>
<feature type="region of interest" description="Disordered" evidence="5">
    <location>
        <begin position="326"/>
        <end position="382"/>
    </location>
</feature>
<gene>
    <name evidence="6" type="ORF">MAR_016899</name>
</gene>
<evidence type="ECO:0000256" key="1">
    <source>
        <dbReference type="ARBA" id="ARBA00006638"/>
    </source>
</evidence>
<sequence length="382" mass="41641">MSSTDTPSTKFGQCEFTAEEHASIQAALRQRLGPEFISQRAGAGGQKDGIHHEDIGYGVSEGMKSKALSLEKARKEAVTDGLKRALKSFGNAMGNCLGDKDYLKCINRAPKPPAEQCNIQEMKHSPMDPNIEQARKTGLQAADGRRNSVNQSDIVANIVNVLQQNNCVMKRESENISSNQNGPDMRNNPQQSNNNPSAAQGFSVRQSAMSKNSLKLPGTSVRHMQRRSRSMTTEMEESERVGENMENENPALTSDVTGARQDSCSAPIATSTPAFNPMLTSSPHPEGQGHQRPTADIGQSDDGLVPEDNFEELSFWSQSIDLEPETDTYKLGHQNGASHAPRQADNPTSNQRALQQQKSLVSSMKRPDGGGQFVMPRPMSDC</sequence>
<dbReference type="PANTHER" id="PTHR12132:SF1">
    <property type="entry name" value="DNA REPAIR PROTEIN RAD52 HOMOLOG"/>
    <property type="match status" value="1"/>
</dbReference>
<protein>
    <submittedName>
        <fullName evidence="6">RAD52-like protein</fullName>
    </submittedName>
</protein>
<proteinExistence type="inferred from homology"/>
<keyword evidence="7" id="KW-1185">Reference proteome</keyword>
<feature type="region of interest" description="Disordered" evidence="5">
    <location>
        <begin position="173"/>
        <end position="306"/>
    </location>
</feature>
<feature type="compositionally biased region" description="Low complexity" evidence="5">
    <location>
        <begin position="187"/>
        <end position="200"/>
    </location>
</feature>
<keyword evidence="3" id="KW-0233">DNA recombination</keyword>
<name>A0ABY7EIE5_MYAAR</name>
<dbReference type="Pfam" id="PF04098">
    <property type="entry name" value="Rad52_Rad22"/>
    <property type="match status" value="1"/>
</dbReference>
<dbReference type="InterPro" id="IPR042525">
    <property type="entry name" value="Rad52_Rad59_Rad22_sf"/>
</dbReference>
<dbReference type="EMBL" id="CP111017">
    <property type="protein sequence ID" value="WAR06941.1"/>
    <property type="molecule type" value="Genomic_DNA"/>
</dbReference>
<evidence type="ECO:0000313" key="7">
    <source>
        <dbReference type="Proteomes" id="UP001164746"/>
    </source>
</evidence>
<evidence type="ECO:0000256" key="5">
    <source>
        <dbReference type="SAM" id="MobiDB-lite"/>
    </source>
</evidence>
<keyword evidence="2" id="KW-0227">DNA damage</keyword>
<dbReference type="Proteomes" id="UP001164746">
    <property type="component" value="Chromosome 6"/>
</dbReference>